<proteinExistence type="predicted"/>
<feature type="compositionally biased region" description="Low complexity" evidence="1">
    <location>
        <begin position="410"/>
        <end position="426"/>
    </location>
</feature>
<feature type="compositionally biased region" description="Low complexity" evidence="1">
    <location>
        <begin position="448"/>
        <end position="463"/>
    </location>
</feature>
<name>A0A197JYV4_9FUNG</name>
<feature type="compositionally biased region" description="Basic and acidic residues" evidence="1">
    <location>
        <begin position="337"/>
        <end position="355"/>
    </location>
</feature>
<feature type="compositionally biased region" description="Basic and acidic residues" evidence="1">
    <location>
        <begin position="294"/>
        <end position="313"/>
    </location>
</feature>
<evidence type="ECO:0000313" key="2">
    <source>
        <dbReference type="EMBL" id="OAQ30128.1"/>
    </source>
</evidence>
<dbReference type="AlphaFoldDB" id="A0A197JYV4"/>
<reference evidence="2 3" key="1">
    <citation type="submission" date="2016-05" db="EMBL/GenBank/DDBJ databases">
        <title>Genome sequencing reveals origins of a unique bacterial endosymbiosis in the earliest lineages of terrestrial Fungi.</title>
        <authorList>
            <consortium name="DOE Joint Genome Institute"/>
            <person name="Uehling J."/>
            <person name="Gryganskyi A."/>
            <person name="Hameed K."/>
            <person name="Tschaplinski T."/>
            <person name="Misztal P."/>
            <person name="Wu S."/>
            <person name="Desiro A."/>
            <person name="Vande Pol N."/>
            <person name="Du Z.-Y."/>
            <person name="Zienkiewicz A."/>
            <person name="Zienkiewicz K."/>
            <person name="Morin E."/>
            <person name="Tisserant E."/>
            <person name="Splivallo R."/>
            <person name="Hainaut M."/>
            <person name="Henrissat B."/>
            <person name="Ohm R."/>
            <person name="Kuo A."/>
            <person name="Yan J."/>
            <person name="Lipzen A."/>
            <person name="Nolan M."/>
            <person name="Labutti K."/>
            <person name="Barry K."/>
            <person name="Goldstein A."/>
            <person name="Labbe J."/>
            <person name="Schadt C."/>
            <person name="Tuskan G."/>
            <person name="Grigoriev I."/>
            <person name="Martin F."/>
            <person name="Vilgalys R."/>
            <person name="Bonito G."/>
        </authorList>
    </citation>
    <scope>NUCLEOTIDE SEQUENCE [LARGE SCALE GENOMIC DNA]</scope>
    <source>
        <strain evidence="2 3">AG-77</strain>
    </source>
</reference>
<feature type="compositionally biased region" description="Acidic residues" evidence="1">
    <location>
        <begin position="554"/>
        <end position="564"/>
    </location>
</feature>
<protein>
    <submittedName>
        <fullName evidence="2">Uncharacterized protein</fullName>
    </submittedName>
</protein>
<evidence type="ECO:0000256" key="1">
    <source>
        <dbReference type="SAM" id="MobiDB-lite"/>
    </source>
</evidence>
<accession>A0A197JYV4</accession>
<feature type="compositionally biased region" description="Acidic residues" evidence="1">
    <location>
        <begin position="356"/>
        <end position="365"/>
    </location>
</feature>
<feature type="compositionally biased region" description="Acidic residues" evidence="1">
    <location>
        <begin position="508"/>
        <end position="522"/>
    </location>
</feature>
<feature type="compositionally biased region" description="Basic residues" evidence="1">
    <location>
        <begin position="525"/>
        <end position="543"/>
    </location>
</feature>
<feature type="region of interest" description="Disordered" evidence="1">
    <location>
        <begin position="275"/>
        <end position="571"/>
    </location>
</feature>
<feature type="compositionally biased region" description="Basic and acidic residues" evidence="1">
    <location>
        <begin position="378"/>
        <end position="396"/>
    </location>
</feature>
<dbReference type="Proteomes" id="UP000078512">
    <property type="component" value="Unassembled WGS sequence"/>
</dbReference>
<keyword evidence="3" id="KW-1185">Reference proteome</keyword>
<sequence length="715" mass="83839">MVKNSSVDEDYQDVVEAAAQTRIEAKELNRQWKNLIQGREEIGLEGDEEYLDEASINRQRLSAGTAIRLDLALFCRFTFSPTLDMERIQRVVEDFALLFLSKRDFRVNANQSPLRETYTQLVAILLAVYTRQTRSAFKRITIADIRDAIKADIIYGPVSLPELRIDEAVQLAQYVANDTKRLESLYNNTLKKVIERIRTKDKSIPRPADKEALFVLQAKHDDSVEAIYRKEPKDKSVDEYRDEIWLPEERVQDNVATRQLQQEISDEWDTMIAEEEEEGGRLSSRPSASQRRKLREEKTQEKTSTRELHREVSEEWDTEIEEEPLKEQSSRASTSQKMKDLPEARARRHEVREMSDIDMDMDMEESFERQPSKANTFKKKDLPEKNVRRQELKVESDNEMEEPFGRKPSKASTSQKKSKQQQQQRRQPTHLEDDMDIDDIHRPPAAILLSQKSTKSGTSGSRQAAVRESRRIPVIQATKPRTKNMEPESRKRHKDVSDSDRGDSEVEKQEEEEEEDEEEEEEPVRRKKARKDNKEVKSKRRQRSNGSPSFPNSADEEDDGDSGEDVGTGMWANGRRRSRKWTLKEVQTLMELVPMFQYDESEVRIRKRTIKWAALKKYDRDHGHILRHRNQVMLKDKYREQTDQGKLPETLDCLRMATTRTSMRRTFMRRTTTRRRNNQRQIIAATNLQSHTIVIQLLDLSALFFVSYLQHHFLQ</sequence>
<dbReference type="EMBL" id="KV442037">
    <property type="protein sequence ID" value="OAQ30128.1"/>
    <property type="molecule type" value="Genomic_DNA"/>
</dbReference>
<gene>
    <name evidence="2" type="ORF">K457DRAFT_462792</name>
</gene>
<dbReference type="Gene3D" id="1.10.10.60">
    <property type="entry name" value="Homeodomain-like"/>
    <property type="match status" value="1"/>
</dbReference>
<dbReference type="OrthoDB" id="2399142at2759"/>
<evidence type="ECO:0000313" key="3">
    <source>
        <dbReference type="Proteomes" id="UP000078512"/>
    </source>
</evidence>
<feature type="compositionally biased region" description="Basic and acidic residues" evidence="1">
    <location>
        <begin position="483"/>
        <end position="507"/>
    </location>
</feature>
<organism evidence="2 3">
    <name type="scientific">Linnemannia elongata AG-77</name>
    <dbReference type="NCBI Taxonomy" id="1314771"/>
    <lineage>
        <taxon>Eukaryota</taxon>
        <taxon>Fungi</taxon>
        <taxon>Fungi incertae sedis</taxon>
        <taxon>Mucoromycota</taxon>
        <taxon>Mortierellomycotina</taxon>
        <taxon>Mortierellomycetes</taxon>
        <taxon>Mortierellales</taxon>
        <taxon>Mortierellaceae</taxon>
        <taxon>Linnemannia</taxon>
    </lineage>
</organism>